<reference evidence="2" key="5">
    <citation type="journal article" date="2002" name="Nature">
        <title>Analysis of the mouse transcriptome based on functional annotation of 60,770 full-length cDNAs.</title>
        <authorList>
            <consortium name="The FANTOM Consortium and the RIKEN Genome Exploration Research Group Phase I and II Team"/>
        </authorList>
    </citation>
    <scope>NUCLEOTIDE SEQUENCE</scope>
    <source>
        <strain evidence="2">C57BL/6J</strain>
        <tissue evidence="2">Thymus</tissue>
    </source>
</reference>
<protein>
    <submittedName>
        <fullName evidence="2">Uncharacterized protein</fullName>
    </submittedName>
</protein>
<name>Q8C517_MOUSE</name>
<dbReference type="EMBL" id="AK079763">
    <property type="protein sequence ID" value="BAC37745.1"/>
    <property type="molecule type" value="mRNA"/>
</dbReference>
<reference evidence="2" key="8">
    <citation type="journal article" date="2005" name="Science">
        <title>Antisense Transcription in the Mammalian Transcriptome.</title>
        <authorList>
            <consortium name="RIKEN Genome Exploration Research Group and Genome Science Group (Genome Network Project Core Group) and the FANTOM Consortium"/>
        </authorList>
    </citation>
    <scope>NUCLEOTIDE SEQUENCE</scope>
    <source>
        <strain evidence="2">C57BL/6J</strain>
        <tissue evidence="2">Thymus</tissue>
    </source>
</reference>
<reference evidence="2" key="1">
    <citation type="journal article" date="1999" name="Methods Enzymol.">
        <title>High-efficiency full-length cDNA cloning.</title>
        <authorList>
            <person name="Carninci P."/>
            <person name="Hayashizaki Y."/>
        </authorList>
    </citation>
    <scope>NUCLEOTIDE SEQUENCE</scope>
    <source>
        <strain evidence="2">C57BL/6J</strain>
        <tissue evidence="2">Thymus</tissue>
    </source>
</reference>
<dbReference type="MGI" id="MGI:3026970">
    <property type="gene designation" value="A430060F13Rik"/>
</dbReference>
<reference evidence="2" key="6">
    <citation type="submission" date="2002-04" db="EMBL/GenBank/DDBJ databases">
        <authorList>
            <person name="Adachi J."/>
            <person name="Aizawa K."/>
            <person name="Akimura T."/>
            <person name="Arakawa T."/>
            <person name="Bono H."/>
            <person name="Carninci P."/>
            <person name="Fukuda S."/>
            <person name="Furuno M."/>
            <person name="Hanagaki T."/>
            <person name="Hara A."/>
            <person name="Hashizume W."/>
            <person name="Hayashida K."/>
            <person name="Hayatsu N."/>
            <person name="Hiramoto K."/>
            <person name="Hiraoka T."/>
            <person name="Hirozane T."/>
            <person name="Hori F."/>
            <person name="Imotani K."/>
            <person name="Ishii Y."/>
            <person name="Itoh M."/>
            <person name="Kagawa I."/>
            <person name="Kasukawa T."/>
            <person name="Katoh H."/>
            <person name="Kawai J."/>
            <person name="Kojima Y."/>
            <person name="Kondo S."/>
            <person name="Konno H."/>
            <person name="Kouda M."/>
            <person name="Koya S."/>
            <person name="Kurihara C."/>
            <person name="Matsuyama T."/>
            <person name="Miyazaki A."/>
            <person name="Murata M."/>
            <person name="Nakamura M."/>
            <person name="Nishi K."/>
            <person name="Nomura K."/>
            <person name="Numazaki R."/>
            <person name="Ohno M."/>
            <person name="Ohsato N."/>
            <person name="Okazaki Y."/>
            <person name="Saito R."/>
            <person name="Saitoh H."/>
            <person name="Sakai C."/>
            <person name="Sakai K."/>
            <person name="Sakazume N."/>
            <person name="Sano H."/>
            <person name="Sasaki D."/>
            <person name="Shibata K."/>
            <person name="Shinagawa A."/>
            <person name="Shiraki T."/>
            <person name="Sogabe Y."/>
            <person name="Tagami M."/>
            <person name="Tagawa A."/>
            <person name="Takahashi F."/>
            <person name="Takaku-Akahira S."/>
            <person name="Takeda Y."/>
            <person name="Tanaka T."/>
            <person name="Tomaru A."/>
            <person name="Toya T."/>
            <person name="Yasunishi A."/>
            <person name="Muramatsu M."/>
            <person name="Hayashizaki Y."/>
        </authorList>
    </citation>
    <scope>NUCLEOTIDE SEQUENCE</scope>
    <source>
        <strain evidence="2">C57BL/6J</strain>
        <tissue evidence="2">Thymus</tissue>
    </source>
</reference>
<accession>Q8C517</accession>
<dbReference type="AlphaFoldDB" id="Q8C517"/>
<organism evidence="2">
    <name type="scientific">Mus musculus</name>
    <name type="common">Mouse</name>
    <dbReference type="NCBI Taxonomy" id="10090"/>
    <lineage>
        <taxon>Eukaryota</taxon>
        <taxon>Metazoa</taxon>
        <taxon>Chordata</taxon>
        <taxon>Craniata</taxon>
        <taxon>Vertebrata</taxon>
        <taxon>Euteleostomi</taxon>
        <taxon>Mammalia</taxon>
        <taxon>Eutheria</taxon>
        <taxon>Euarchontoglires</taxon>
        <taxon>Glires</taxon>
        <taxon>Rodentia</taxon>
        <taxon>Myomorpha</taxon>
        <taxon>Muroidea</taxon>
        <taxon>Muridae</taxon>
        <taxon>Murinae</taxon>
        <taxon>Mus</taxon>
        <taxon>Mus</taxon>
    </lineage>
</organism>
<evidence type="ECO:0000313" key="3">
    <source>
        <dbReference type="MGI" id="MGI:3026970"/>
    </source>
</evidence>
<dbReference type="PANTHER" id="PTHR31359:SF31">
    <property type="entry name" value="TRANSMEMBRANE PROTEIN 92"/>
    <property type="match status" value="1"/>
</dbReference>
<dbReference type="PANTHER" id="PTHR31359">
    <property type="entry name" value="TRANSMEMBRANE PROTEIN 92"/>
    <property type="match status" value="1"/>
</dbReference>
<reference evidence="2" key="4">
    <citation type="journal article" date="2001" name="Nature">
        <title>Functional annotation of a full-length mouse cDNA collection.</title>
        <authorList>
            <consortium name="The RIKEN Genome Exploration Research Group Phase II Team and the FANTOM Consortium"/>
        </authorList>
    </citation>
    <scope>NUCLEOTIDE SEQUENCE</scope>
    <source>
        <strain evidence="2">C57BL/6J</strain>
        <tissue evidence="2">Thymus</tissue>
    </source>
</reference>
<feature type="region of interest" description="Disordered" evidence="1">
    <location>
        <begin position="53"/>
        <end position="85"/>
    </location>
</feature>
<gene>
    <name evidence="3" type="primary">A430060F13Rik</name>
</gene>
<reference evidence="2" key="7">
    <citation type="journal article" date="2005" name="Science">
        <title>The Transcriptional Landscape of the Mammalian Genome.</title>
        <authorList>
            <consortium name="The FANTOM Consortium"/>
            <consortium name="Riken Genome Exploration Research Group and Genome Science Group (Genome Network Project Core Group)"/>
        </authorList>
    </citation>
    <scope>NUCLEOTIDE SEQUENCE</scope>
    <source>
        <strain evidence="2">C57BL/6J</strain>
        <tissue evidence="2">Thymus</tissue>
    </source>
</reference>
<evidence type="ECO:0000256" key="1">
    <source>
        <dbReference type="SAM" id="MobiDB-lite"/>
    </source>
</evidence>
<reference evidence="2" key="2">
    <citation type="journal article" date="2000" name="Genome Res.">
        <title>Normalization and subtraction of cap-trapper-selected cDNAs to prepare full-length cDNA libraries for rapid discovery of new genes.</title>
        <authorList>
            <person name="Carninci P."/>
            <person name="Shibata Y."/>
            <person name="Hayatsu N."/>
            <person name="Sugahara Y."/>
            <person name="Shibata K."/>
            <person name="Itoh M."/>
            <person name="Konno H."/>
            <person name="Okazaki Y."/>
            <person name="Muramatsu M."/>
            <person name="Hayashizaki Y."/>
        </authorList>
    </citation>
    <scope>NUCLEOTIDE SEQUENCE</scope>
    <source>
        <strain evidence="2">C57BL/6J</strain>
        <tissue evidence="2">Thymus</tissue>
    </source>
</reference>
<sequence length="126" mass="14126">MTAAQKESSGSLQITPSLKHFCPKCRELQHEFRTVDHQTPPEQPSIVPLESIRVTSLDPPPPYSQVVQMPTPTEPPPPYSLRPEGPCWPDERACFTQPFELSTHTNFLDQAQDPGMTAYPIMSLVL</sequence>
<evidence type="ECO:0000313" key="2">
    <source>
        <dbReference type="EMBL" id="BAC37745.1"/>
    </source>
</evidence>
<reference evidence="2" key="3">
    <citation type="journal article" date="2000" name="Genome Res.">
        <title>RIKEN integrated sequence analysis (RISA) system--384-format sequencing pipeline with 384 multicapillary sequencer.</title>
        <authorList>
            <person name="Shibata K."/>
            <person name="Itoh M."/>
            <person name="Aizawa K."/>
            <person name="Nagaoka S."/>
            <person name="Sasaki N."/>
            <person name="Carninci P."/>
            <person name="Konno H."/>
            <person name="Akiyama J."/>
            <person name="Nishi K."/>
            <person name="Kitsunai T."/>
            <person name="Tashiro H."/>
            <person name="Itoh M."/>
            <person name="Sumi N."/>
            <person name="Ishii Y."/>
            <person name="Nakamura S."/>
            <person name="Hazama M."/>
            <person name="Nishine T."/>
            <person name="Harada A."/>
            <person name="Yamamoto R."/>
            <person name="Matsumoto H."/>
            <person name="Sakaguchi S."/>
            <person name="Ikegami T."/>
            <person name="Kashiwagi K."/>
            <person name="Fujiwake S."/>
            <person name="Inoue K."/>
            <person name="Togawa Y."/>
            <person name="Izawa M."/>
            <person name="Ohara E."/>
            <person name="Watahiki M."/>
            <person name="Yoneda Y."/>
            <person name="Ishikawa T."/>
            <person name="Ozawa K."/>
            <person name="Tanaka T."/>
            <person name="Matsuura S."/>
            <person name="Kawai J."/>
            <person name="Okazaki Y."/>
            <person name="Muramatsu M."/>
            <person name="Inoue Y."/>
            <person name="Kira A."/>
            <person name="Hayashizaki Y."/>
        </authorList>
    </citation>
    <scope>NUCLEOTIDE SEQUENCE</scope>
    <source>
        <strain evidence="2">C57BL/6J</strain>
        <tissue evidence="2">Thymus</tissue>
    </source>
</reference>
<proteinExistence type="evidence at transcript level"/>
<dbReference type="AGR" id="MGI:3026970"/>